<feature type="transmembrane region" description="Helical" evidence="1">
    <location>
        <begin position="47"/>
        <end position="67"/>
    </location>
</feature>
<keyword evidence="1" id="KW-0812">Transmembrane</keyword>
<proteinExistence type="predicted"/>
<evidence type="ECO:0000313" key="2">
    <source>
        <dbReference type="EMBL" id="MBB6073800.1"/>
    </source>
</evidence>
<accession>A0A841H6Q2</accession>
<reference evidence="2 3" key="1">
    <citation type="submission" date="2020-08" db="EMBL/GenBank/DDBJ databases">
        <title>Genomic Encyclopedia of Type Strains, Phase IV (KMG-IV): sequencing the most valuable type-strain genomes for metagenomic binning, comparative biology and taxonomic classification.</title>
        <authorList>
            <person name="Goeker M."/>
        </authorList>
    </citation>
    <scope>NUCLEOTIDE SEQUENCE [LARGE SCALE GENOMIC DNA]</scope>
    <source>
        <strain evidence="2 3">DSM 29007</strain>
    </source>
</reference>
<keyword evidence="3" id="KW-1185">Reference proteome</keyword>
<organism evidence="2 3">
    <name type="scientific">Longimicrobium terrae</name>
    <dbReference type="NCBI Taxonomy" id="1639882"/>
    <lineage>
        <taxon>Bacteria</taxon>
        <taxon>Pseudomonadati</taxon>
        <taxon>Gemmatimonadota</taxon>
        <taxon>Longimicrobiia</taxon>
        <taxon>Longimicrobiales</taxon>
        <taxon>Longimicrobiaceae</taxon>
        <taxon>Longimicrobium</taxon>
    </lineage>
</organism>
<dbReference type="Proteomes" id="UP000582837">
    <property type="component" value="Unassembled WGS sequence"/>
</dbReference>
<gene>
    <name evidence="2" type="ORF">HNQ61_005478</name>
</gene>
<dbReference type="AlphaFoldDB" id="A0A841H6Q2"/>
<keyword evidence="1" id="KW-1133">Transmembrane helix</keyword>
<evidence type="ECO:0008006" key="4">
    <source>
        <dbReference type="Google" id="ProtNLM"/>
    </source>
</evidence>
<dbReference type="Pfam" id="PF04306">
    <property type="entry name" value="DUF456"/>
    <property type="match status" value="1"/>
</dbReference>
<feature type="transmembrane region" description="Helical" evidence="1">
    <location>
        <begin position="79"/>
        <end position="112"/>
    </location>
</feature>
<dbReference type="InterPro" id="IPR007403">
    <property type="entry name" value="DUF456"/>
</dbReference>
<dbReference type="PANTHER" id="PTHR39165">
    <property type="entry name" value="IG HYPOTHETICAL 17883"/>
    <property type="match status" value="1"/>
</dbReference>
<name>A0A841H6Q2_9BACT</name>
<evidence type="ECO:0000256" key="1">
    <source>
        <dbReference type="SAM" id="Phobius"/>
    </source>
</evidence>
<dbReference type="PANTHER" id="PTHR39165:SF1">
    <property type="entry name" value="DUF456 DOMAIN-CONTAINING PROTEIN"/>
    <property type="match status" value="1"/>
</dbReference>
<dbReference type="RefSeq" id="WP_170035204.1">
    <property type="nucleotide sequence ID" value="NZ_JABDTL010000001.1"/>
</dbReference>
<sequence>MEYALLALSQAAGLLLVPFGLPGTWLQVAGMAGYAWATDFTRIGWPTLAAAVVLAIIGEVVEFTIGARYTRMYGGSQRAAWGAILGGLVGAVVGVPVFLIGSVIGAFIGAFVGAVVMEMTRGPEWRAALRAGWGAFLGRLVATVAKAAVSVVIAALALVSALG</sequence>
<comment type="caution">
    <text evidence="2">The sequence shown here is derived from an EMBL/GenBank/DDBJ whole genome shotgun (WGS) entry which is preliminary data.</text>
</comment>
<evidence type="ECO:0000313" key="3">
    <source>
        <dbReference type="Proteomes" id="UP000582837"/>
    </source>
</evidence>
<feature type="transmembrane region" description="Helical" evidence="1">
    <location>
        <begin position="132"/>
        <end position="159"/>
    </location>
</feature>
<protein>
    <recommendedName>
        <fullName evidence="4">DUF456 domain-containing protein</fullName>
    </recommendedName>
</protein>
<dbReference type="EMBL" id="JACHIA010000029">
    <property type="protein sequence ID" value="MBB6073800.1"/>
    <property type="molecule type" value="Genomic_DNA"/>
</dbReference>
<keyword evidence="1" id="KW-0472">Membrane</keyword>